<dbReference type="EMBL" id="UZAF01017473">
    <property type="protein sequence ID" value="VDO42012.1"/>
    <property type="molecule type" value="Genomic_DNA"/>
</dbReference>
<dbReference type="AlphaFoldDB" id="A0A158QNS7"/>
<sequence>MIALYILARPSNLLAKTAVMGPHELDKRSTYRESAIPPNLGGMTSTFVPGGACTANVLEKGNAFWRSA</sequence>
<proteinExistence type="predicted"/>
<dbReference type="WBParaSite" id="HPLM_0001112501-mRNA-1">
    <property type="protein sequence ID" value="HPLM_0001112501-mRNA-1"/>
    <property type="gene ID" value="HPLM_0001112501"/>
</dbReference>
<reference evidence="3" key="1">
    <citation type="submission" date="2016-04" db="UniProtKB">
        <authorList>
            <consortium name="WormBaseParasite"/>
        </authorList>
    </citation>
    <scope>IDENTIFICATION</scope>
</reference>
<accession>A0A158QNS7</accession>
<name>A0A158QNS7_HAEPC</name>
<evidence type="ECO:0000313" key="3">
    <source>
        <dbReference type="WBParaSite" id="HPLM_0001112501-mRNA-1"/>
    </source>
</evidence>
<evidence type="ECO:0000313" key="1">
    <source>
        <dbReference type="EMBL" id="VDO42012.1"/>
    </source>
</evidence>
<dbReference type="Proteomes" id="UP000268014">
    <property type="component" value="Unassembled WGS sequence"/>
</dbReference>
<gene>
    <name evidence="1" type="ORF">HPLM_LOCUS11117</name>
</gene>
<evidence type="ECO:0000313" key="2">
    <source>
        <dbReference type="Proteomes" id="UP000268014"/>
    </source>
</evidence>
<protein>
    <submittedName>
        <fullName evidence="3">Secreted protein</fullName>
    </submittedName>
</protein>
<reference evidence="1 2" key="2">
    <citation type="submission" date="2018-11" db="EMBL/GenBank/DDBJ databases">
        <authorList>
            <consortium name="Pathogen Informatics"/>
        </authorList>
    </citation>
    <scope>NUCLEOTIDE SEQUENCE [LARGE SCALE GENOMIC DNA]</scope>
    <source>
        <strain evidence="1 2">MHpl1</strain>
    </source>
</reference>
<organism evidence="3">
    <name type="scientific">Haemonchus placei</name>
    <name type="common">Barber's pole worm</name>
    <dbReference type="NCBI Taxonomy" id="6290"/>
    <lineage>
        <taxon>Eukaryota</taxon>
        <taxon>Metazoa</taxon>
        <taxon>Ecdysozoa</taxon>
        <taxon>Nematoda</taxon>
        <taxon>Chromadorea</taxon>
        <taxon>Rhabditida</taxon>
        <taxon>Rhabditina</taxon>
        <taxon>Rhabditomorpha</taxon>
        <taxon>Strongyloidea</taxon>
        <taxon>Trichostrongylidae</taxon>
        <taxon>Haemonchus</taxon>
    </lineage>
</organism>
<keyword evidence="2" id="KW-1185">Reference proteome</keyword>